<sequence>MILICFFSTPVVFADDGELKLDTDIITNKSRKSFENNIESQYAPNLFLNRTSKVVEKKNETTTELLQVAEKKVFQSKTSSIYKLNTKKLKQGLFFNYKIESTFSISNHIKDSRKEVVGKILTTVFLLSMVILGVFLGRKWHEIRKNQSNSKI</sequence>
<keyword evidence="1" id="KW-1133">Transmembrane helix</keyword>
<name>A0A930WFM2_STRIT</name>
<dbReference type="NCBIfam" id="TIGR03927">
    <property type="entry name" value="T7SS_EssA_Firm"/>
    <property type="match status" value="1"/>
</dbReference>
<keyword evidence="1" id="KW-0812">Transmembrane</keyword>
<organism evidence="2 3">
    <name type="scientific">Streptococcus intermedius</name>
    <dbReference type="NCBI Taxonomy" id="1338"/>
    <lineage>
        <taxon>Bacteria</taxon>
        <taxon>Bacillati</taxon>
        <taxon>Bacillota</taxon>
        <taxon>Bacilli</taxon>
        <taxon>Lactobacillales</taxon>
        <taxon>Streptococcaceae</taxon>
        <taxon>Streptococcus</taxon>
        <taxon>Streptococcus anginosus group</taxon>
    </lineage>
</organism>
<dbReference type="EMBL" id="JABZYP010000011">
    <property type="protein sequence ID" value="MBF1712897.1"/>
    <property type="molecule type" value="Genomic_DNA"/>
</dbReference>
<protein>
    <submittedName>
        <fullName evidence="2">Type VII secretion protein EssA</fullName>
    </submittedName>
</protein>
<reference evidence="2" key="1">
    <citation type="submission" date="2020-04" db="EMBL/GenBank/DDBJ databases">
        <title>Deep metagenomics examines the oral microbiome during advanced dental caries in children, revealing novel taxa and co-occurrences with host molecules.</title>
        <authorList>
            <person name="Baker J.L."/>
            <person name="Morton J.T."/>
            <person name="Dinis M."/>
            <person name="Alvarez R."/>
            <person name="Tran N.C."/>
            <person name="Knight R."/>
            <person name="Edlund A."/>
        </authorList>
    </citation>
    <scope>NUCLEOTIDE SEQUENCE</scope>
    <source>
        <strain evidence="2">JCVI_23_bin.22</strain>
    </source>
</reference>
<feature type="transmembrane region" description="Helical" evidence="1">
    <location>
        <begin position="116"/>
        <end position="137"/>
    </location>
</feature>
<keyword evidence="1" id="KW-0472">Membrane</keyword>
<evidence type="ECO:0000256" key="1">
    <source>
        <dbReference type="SAM" id="Phobius"/>
    </source>
</evidence>
<evidence type="ECO:0000313" key="2">
    <source>
        <dbReference type="EMBL" id="MBF1712897.1"/>
    </source>
</evidence>
<dbReference type="AlphaFoldDB" id="A0A930WFM2"/>
<comment type="caution">
    <text evidence="2">The sequence shown here is derived from an EMBL/GenBank/DDBJ whole genome shotgun (WGS) entry which is preliminary data.</text>
</comment>
<dbReference type="Proteomes" id="UP000721045">
    <property type="component" value="Unassembled WGS sequence"/>
</dbReference>
<accession>A0A930WFM2</accession>
<proteinExistence type="predicted"/>
<evidence type="ECO:0000313" key="3">
    <source>
        <dbReference type="Proteomes" id="UP000721045"/>
    </source>
</evidence>
<dbReference type="InterPro" id="IPR018920">
    <property type="entry name" value="EssA/YueC"/>
</dbReference>
<gene>
    <name evidence="2" type="primary">essA</name>
    <name evidence="2" type="ORF">HXO88_04045</name>
</gene>